<evidence type="ECO:0000256" key="1">
    <source>
        <dbReference type="SAM" id="MobiDB-lite"/>
    </source>
</evidence>
<evidence type="ECO:0000313" key="3">
    <source>
        <dbReference type="Proteomes" id="UP000275436"/>
    </source>
</evidence>
<evidence type="ECO:0000313" key="2">
    <source>
        <dbReference type="EMBL" id="RNJ41741.1"/>
    </source>
</evidence>
<dbReference type="AlphaFoldDB" id="A0A3M9X1Q2"/>
<gene>
    <name evidence="2" type="ORF">DNR46_32460</name>
</gene>
<reference evidence="2 3" key="1">
    <citation type="journal article" date="2018" name="Mol. Plant Microbe Interact.">
        <title>Taxonomically Different Co-Microsymbionts of a Relict Legume, Oxytropis popoviana, Have Complementary Sets of Symbiotic Genes and Together Increase the Efficiency of Plant Nodulation.</title>
        <authorList>
            <person name="Safronova V."/>
            <person name="Belimov A."/>
            <person name="Sazanova A."/>
            <person name="Chirak E."/>
            <person name="Verkhozina A."/>
            <person name="Kuznetsova I."/>
            <person name="Andronov E."/>
            <person name="Puhalsky J."/>
            <person name="Tikhonovich I."/>
        </authorList>
    </citation>
    <scope>NUCLEOTIDE SEQUENCE [LARGE SCALE GENOMIC DNA]</scope>
    <source>
        <strain evidence="2 3">Opo-235</strain>
    </source>
</reference>
<dbReference type="Proteomes" id="UP000275436">
    <property type="component" value="Unassembled WGS sequence"/>
</dbReference>
<evidence type="ECO:0008006" key="4">
    <source>
        <dbReference type="Google" id="ProtNLM"/>
    </source>
</evidence>
<feature type="region of interest" description="Disordered" evidence="1">
    <location>
        <begin position="30"/>
        <end position="49"/>
    </location>
</feature>
<dbReference type="EMBL" id="QKOD01000016">
    <property type="protein sequence ID" value="RNJ41741.1"/>
    <property type="molecule type" value="Genomic_DNA"/>
</dbReference>
<name>A0A3M9X1Q2_9HYPH</name>
<organism evidence="2 3">
    <name type="scientific">Mesorhizobium japonicum</name>
    <dbReference type="NCBI Taxonomy" id="2066070"/>
    <lineage>
        <taxon>Bacteria</taxon>
        <taxon>Pseudomonadati</taxon>
        <taxon>Pseudomonadota</taxon>
        <taxon>Alphaproteobacteria</taxon>
        <taxon>Hyphomicrobiales</taxon>
        <taxon>Phyllobacteriaceae</taxon>
        <taxon>Mesorhizobium</taxon>
    </lineage>
</organism>
<proteinExistence type="predicted"/>
<protein>
    <recommendedName>
        <fullName evidence="4">Lytic murein transglycosylase</fullName>
    </recommendedName>
</protein>
<sequence length="63" mass="6621">MRGDQLLSLPSPISNAAALSEAQELPISPLVGEMSGRTEGGAKELSPWKLSTRLHDAQALGVH</sequence>
<accession>A0A3M9X1Q2</accession>
<comment type="caution">
    <text evidence="2">The sequence shown here is derived from an EMBL/GenBank/DDBJ whole genome shotgun (WGS) entry which is preliminary data.</text>
</comment>